<dbReference type="AlphaFoldDB" id="A0A178DF25"/>
<protein>
    <recommendedName>
        <fullName evidence="7">RING-type domain-containing protein</fullName>
    </recommendedName>
</protein>
<evidence type="ECO:0000256" key="1">
    <source>
        <dbReference type="ARBA" id="ARBA00022723"/>
    </source>
</evidence>
<comment type="caution">
    <text evidence="5">The sequence shown here is derived from an EMBL/GenBank/DDBJ whole genome shotgun (WGS) entry which is preliminary data.</text>
</comment>
<evidence type="ECO:0000313" key="6">
    <source>
        <dbReference type="Proteomes" id="UP000185904"/>
    </source>
</evidence>
<dbReference type="PROSITE" id="PS00518">
    <property type="entry name" value="ZF_RING_1"/>
    <property type="match status" value="1"/>
</dbReference>
<proteinExistence type="predicted"/>
<feature type="compositionally biased region" description="Gly residues" evidence="4">
    <location>
        <begin position="239"/>
        <end position="248"/>
    </location>
</feature>
<dbReference type="SUPFAM" id="SSF57850">
    <property type="entry name" value="RING/U-box"/>
    <property type="match status" value="1"/>
</dbReference>
<feature type="compositionally biased region" description="Basic and acidic residues" evidence="4">
    <location>
        <begin position="250"/>
        <end position="266"/>
    </location>
</feature>
<gene>
    <name evidence="5" type="ORF">AYO20_00725</name>
</gene>
<organism evidence="5 6">
    <name type="scientific">Fonsecaea nubica</name>
    <dbReference type="NCBI Taxonomy" id="856822"/>
    <lineage>
        <taxon>Eukaryota</taxon>
        <taxon>Fungi</taxon>
        <taxon>Dikarya</taxon>
        <taxon>Ascomycota</taxon>
        <taxon>Pezizomycotina</taxon>
        <taxon>Eurotiomycetes</taxon>
        <taxon>Chaetothyriomycetidae</taxon>
        <taxon>Chaetothyriales</taxon>
        <taxon>Herpotrichiellaceae</taxon>
        <taxon>Fonsecaea</taxon>
    </lineage>
</organism>
<dbReference type="Proteomes" id="UP000185904">
    <property type="component" value="Unassembled WGS sequence"/>
</dbReference>
<name>A0A178DF25_9EURO</name>
<keyword evidence="2" id="KW-0863">Zinc-finger</keyword>
<evidence type="ECO:0000256" key="3">
    <source>
        <dbReference type="ARBA" id="ARBA00022833"/>
    </source>
</evidence>
<feature type="compositionally biased region" description="Basic and acidic residues" evidence="4">
    <location>
        <begin position="310"/>
        <end position="332"/>
    </location>
</feature>
<keyword evidence="6" id="KW-1185">Reference proteome</keyword>
<dbReference type="EMBL" id="LVCJ01000003">
    <property type="protein sequence ID" value="OAL39813.1"/>
    <property type="molecule type" value="Genomic_DNA"/>
</dbReference>
<accession>A0A178DF25</accession>
<feature type="region of interest" description="Disordered" evidence="4">
    <location>
        <begin position="280"/>
        <end position="334"/>
    </location>
</feature>
<keyword evidence="1" id="KW-0479">Metal-binding</keyword>
<dbReference type="Gene3D" id="3.30.40.10">
    <property type="entry name" value="Zinc/RING finger domain, C3HC4 (zinc finger)"/>
    <property type="match status" value="1"/>
</dbReference>
<dbReference type="GO" id="GO:0008270">
    <property type="term" value="F:zinc ion binding"/>
    <property type="evidence" value="ECO:0007669"/>
    <property type="project" value="UniProtKB-KW"/>
</dbReference>
<dbReference type="RefSeq" id="XP_022504825.1">
    <property type="nucleotide sequence ID" value="XM_022639034.1"/>
</dbReference>
<feature type="region of interest" description="Disordered" evidence="4">
    <location>
        <begin position="211"/>
        <end position="267"/>
    </location>
</feature>
<feature type="region of interest" description="Disordered" evidence="4">
    <location>
        <begin position="1"/>
        <end position="31"/>
    </location>
</feature>
<evidence type="ECO:0008006" key="7">
    <source>
        <dbReference type="Google" id="ProtNLM"/>
    </source>
</evidence>
<sequence>MPMEHSGWERQRQSEHDRRCAMELAGDAPQDYHELLVAEPNRSSERGSRIQVAQDDIIRREQEELEALFEPIRRLQDKWNREVDLVIHQEQEMARPSAAQKEKEGNRAIQETQRDMHAQIQAEDARQLEEDAKLARALFEIENEMRASPERHGHQSTWTDELMGSGSQWSLSPLLPRRRSPGTSPFQWLKRALGLATNQSAVPVPAGISRPHQNLLAPNEPNSIRSSPPRDANPVKGTGAIGSFGGVGSAREKRERQKSSTADRDAISIGLSVTEDVQGAWKHDTRKNESSARYVKEDGATEQQAFAGLERPHRKELQQRRAGHKGQEEQTRTRAARPVECTACTEPVPRRQTCRLGCKHRYCQTCLETAIQMAVKDKKAFRCCSVQVEPDVVSRWLPSEIQSAYKAEMLGLHPYGQLCRRDGFVPALLERDLSTVQEEGARRNYLRARHRGPSATELERDPEVDAVSALQDHGGADLGMSPYDLSVRDGILLQLWESEMAVSRGKVYSQVIQASGL</sequence>
<reference evidence="5 6" key="1">
    <citation type="submission" date="2016-03" db="EMBL/GenBank/DDBJ databases">
        <title>The draft genome sequence of Fonsecaea nubica causative agent of cutaneous subcutaneous infection in human host.</title>
        <authorList>
            <person name="Costa F."/>
            <person name="Sybren D.H."/>
            <person name="Raittz R.T."/>
            <person name="Weiss V.A."/>
            <person name="Leao A.C."/>
            <person name="Gomes R."/>
            <person name="De Souza E.M."/>
            <person name="Pedrosa F.O."/>
            <person name="Steffens M.B."/>
            <person name="Bombassaro A."/>
            <person name="Tadra-Sfeir M.Z."/>
            <person name="Moreno L.F."/>
            <person name="Najafzadeh M.J."/>
            <person name="Felipe M.S."/>
            <person name="Teixeira M."/>
            <person name="Sun J."/>
            <person name="Xi L."/>
            <person name="Castro M.A."/>
            <person name="Vicente V.A."/>
        </authorList>
    </citation>
    <scope>NUCLEOTIDE SEQUENCE [LARGE SCALE GENOMIC DNA]</scope>
    <source>
        <strain evidence="5 6">CBS 269.64</strain>
    </source>
</reference>
<evidence type="ECO:0000256" key="4">
    <source>
        <dbReference type="SAM" id="MobiDB-lite"/>
    </source>
</evidence>
<dbReference type="GeneID" id="34584151"/>
<evidence type="ECO:0000256" key="2">
    <source>
        <dbReference type="ARBA" id="ARBA00022771"/>
    </source>
</evidence>
<keyword evidence="3" id="KW-0862">Zinc</keyword>
<feature type="compositionally biased region" description="Basic and acidic residues" evidence="4">
    <location>
        <begin position="1"/>
        <end position="21"/>
    </location>
</feature>
<feature type="compositionally biased region" description="Basic and acidic residues" evidence="4">
    <location>
        <begin position="281"/>
        <end position="299"/>
    </location>
</feature>
<dbReference type="InterPro" id="IPR017907">
    <property type="entry name" value="Znf_RING_CS"/>
</dbReference>
<dbReference type="InterPro" id="IPR013083">
    <property type="entry name" value="Znf_RING/FYVE/PHD"/>
</dbReference>
<dbReference type="OrthoDB" id="4147036at2759"/>
<evidence type="ECO:0000313" key="5">
    <source>
        <dbReference type="EMBL" id="OAL39813.1"/>
    </source>
</evidence>